<keyword evidence="2" id="KW-1185">Reference proteome</keyword>
<comment type="caution">
    <text evidence="1">The sequence shown here is derived from an EMBL/GenBank/DDBJ whole genome shotgun (WGS) entry which is preliminary data.</text>
</comment>
<dbReference type="EMBL" id="JAHRIP010042327">
    <property type="protein sequence ID" value="MEQ2297349.1"/>
    <property type="molecule type" value="Genomic_DNA"/>
</dbReference>
<name>A0ABV0YUM2_9TELE</name>
<evidence type="ECO:0000313" key="1">
    <source>
        <dbReference type="EMBL" id="MEQ2297349.1"/>
    </source>
</evidence>
<accession>A0ABV0YUM2</accession>
<evidence type="ECO:0000313" key="2">
    <source>
        <dbReference type="Proteomes" id="UP001469553"/>
    </source>
</evidence>
<gene>
    <name evidence="1" type="ORF">AMECASPLE_033943</name>
</gene>
<protein>
    <submittedName>
        <fullName evidence="1">Uncharacterized protein</fullName>
    </submittedName>
</protein>
<dbReference type="SUPFAM" id="SSF55961">
    <property type="entry name" value="Bet v1-like"/>
    <property type="match status" value="1"/>
</dbReference>
<dbReference type="Proteomes" id="UP001469553">
    <property type="component" value="Unassembled WGS sequence"/>
</dbReference>
<proteinExistence type="predicted"/>
<reference evidence="1 2" key="1">
    <citation type="submission" date="2021-06" db="EMBL/GenBank/DDBJ databases">
        <authorList>
            <person name="Palmer J.M."/>
        </authorList>
    </citation>
    <scope>NUCLEOTIDE SEQUENCE [LARGE SCALE GENOMIC DNA]</scope>
    <source>
        <strain evidence="1 2">AS_MEX2019</strain>
        <tissue evidence="1">Muscle</tissue>
    </source>
</reference>
<organism evidence="1 2">
    <name type="scientific">Ameca splendens</name>
    <dbReference type="NCBI Taxonomy" id="208324"/>
    <lineage>
        <taxon>Eukaryota</taxon>
        <taxon>Metazoa</taxon>
        <taxon>Chordata</taxon>
        <taxon>Craniata</taxon>
        <taxon>Vertebrata</taxon>
        <taxon>Euteleostomi</taxon>
        <taxon>Actinopterygii</taxon>
        <taxon>Neopterygii</taxon>
        <taxon>Teleostei</taxon>
        <taxon>Neoteleostei</taxon>
        <taxon>Acanthomorphata</taxon>
        <taxon>Ovalentaria</taxon>
        <taxon>Atherinomorphae</taxon>
        <taxon>Cyprinodontiformes</taxon>
        <taxon>Goodeidae</taxon>
        <taxon>Ameca</taxon>
    </lineage>
</organism>
<sequence>MPVRIPDDSDFSSFKDQCLSTDGWNSRYNKSGVTVWCREEDSSSVQKIKKSRKDGNISFQFSRNSC</sequence>